<dbReference type="Pfam" id="PF00583">
    <property type="entry name" value="Acetyltransf_1"/>
    <property type="match status" value="1"/>
</dbReference>
<dbReference type="EMBL" id="JAGGJX010000001">
    <property type="protein sequence ID" value="MBP1854503.1"/>
    <property type="molecule type" value="Genomic_DNA"/>
</dbReference>
<keyword evidence="3" id="KW-1185">Reference proteome</keyword>
<proteinExistence type="predicted"/>
<protein>
    <submittedName>
        <fullName evidence="2">GNAT superfamily N-acetyltransferase</fullName>
    </submittedName>
</protein>
<sequence length="165" mass="19465">MQIKKAVPENIDKIMEIVMENKKIMINEHNTQWDDTYPMKESFEEDIKNGELYKICEGEEMLGVICLNEVEAKEYINVNWSKKGPAIVVHRMCITPNIQKKGVGRKFIEFAEELAKEKKYFYIKADTYDENIKMNNFLLKCGFVKTGEVNLRKKPKHFNCYEKLL</sequence>
<dbReference type="PROSITE" id="PS51186">
    <property type="entry name" value="GNAT"/>
    <property type="match status" value="1"/>
</dbReference>
<comment type="caution">
    <text evidence="2">The sequence shown here is derived from an EMBL/GenBank/DDBJ whole genome shotgun (WGS) entry which is preliminary data.</text>
</comment>
<reference evidence="2 3" key="1">
    <citation type="submission" date="2021-03" db="EMBL/GenBank/DDBJ databases">
        <title>Genomic Encyclopedia of Type Strains, Phase IV (KMG-IV): sequencing the most valuable type-strain genomes for metagenomic binning, comparative biology and taxonomic classification.</title>
        <authorList>
            <person name="Goeker M."/>
        </authorList>
    </citation>
    <scope>NUCLEOTIDE SEQUENCE [LARGE SCALE GENOMIC DNA]</scope>
    <source>
        <strain evidence="2 3">DSM 1289</strain>
    </source>
</reference>
<gene>
    <name evidence="2" type="ORF">J2Z43_000893</name>
</gene>
<dbReference type="Gene3D" id="3.40.630.30">
    <property type="match status" value="1"/>
</dbReference>
<name>A0ABS4E9B3_9FIRM</name>
<accession>A0ABS4E9B3</accession>
<dbReference type="InterPro" id="IPR016181">
    <property type="entry name" value="Acyl_CoA_acyltransferase"/>
</dbReference>
<evidence type="ECO:0000313" key="2">
    <source>
        <dbReference type="EMBL" id="MBP1854503.1"/>
    </source>
</evidence>
<dbReference type="RefSeq" id="WP_209456009.1">
    <property type="nucleotide sequence ID" value="NZ_BAAACS010000012.1"/>
</dbReference>
<dbReference type="SUPFAM" id="SSF55729">
    <property type="entry name" value="Acyl-CoA N-acyltransferases (Nat)"/>
    <property type="match status" value="1"/>
</dbReference>
<feature type="domain" description="N-acetyltransferase" evidence="1">
    <location>
        <begin position="1"/>
        <end position="165"/>
    </location>
</feature>
<dbReference type="CDD" id="cd04301">
    <property type="entry name" value="NAT_SF"/>
    <property type="match status" value="1"/>
</dbReference>
<evidence type="ECO:0000259" key="1">
    <source>
        <dbReference type="PROSITE" id="PS51186"/>
    </source>
</evidence>
<dbReference type="Proteomes" id="UP000767291">
    <property type="component" value="Unassembled WGS sequence"/>
</dbReference>
<evidence type="ECO:0000313" key="3">
    <source>
        <dbReference type="Proteomes" id="UP000767291"/>
    </source>
</evidence>
<dbReference type="InterPro" id="IPR000182">
    <property type="entry name" value="GNAT_dom"/>
</dbReference>
<organism evidence="2 3">
    <name type="scientific">Metaclostridioides mangenotii</name>
    <dbReference type="NCBI Taxonomy" id="1540"/>
    <lineage>
        <taxon>Bacteria</taxon>
        <taxon>Bacillati</taxon>
        <taxon>Bacillota</taxon>
        <taxon>Clostridia</taxon>
        <taxon>Peptostreptococcales</taxon>
        <taxon>Peptostreptococcaceae</taxon>
        <taxon>Metaclostridioides</taxon>
    </lineage>
</organism>